<accession>A0A7W7XAP0</accession>
<evidence type="ECO:0000256" key="1">
    <source>
        <dbReference type="SAM" id="Phobius"/>
    </source>
</evidence>
<dbReference type="AlphaFoldDB" id="A0A7W7XAP0"/>
<keyword evidence="1" id="KW-0812">Transmembrane</keyword>
<feature type="transmembrane region" description="Helical" evidence="1">
    <location>
        <begin position="21"/>
        <end position="54"/>
    </location>
</feature>
<keyword evidence="3" id="KW-1185">Reference proteome</keyword>
<comment type="caution">
    <text evidence="2">The sequence shown here is derived from an EMBL/GenBank/DDBJ whole genome shotgun (WGS) entry which is preliminary data.</text>
</comment>
<dbReference type="EMBL" id="JACHJY010000002">
    <property type="protein sequence ID" value="MBB4981167.1"/>
    <property type="molecule type" value="Genomic_DNA"/>
</dbReference>
<keyword evidence="1" id="KW-1133">Transmembrane helix</keyword>
<dbReference type="Proteomes" id="UP000582643">
    <property type="component" value="Unassembled WGS sequence"/>
</dbReference>
<proteinExistence type="predicted"/>
<keyword evidence="1" id="KW-0472">Membrane</keyword>
<evidence type="ECO:0000313" key="2">
    <source>
        <dbReference type="EMBL" id="MBB4981167.1"/>
    </source>
</evidence>
<organism evidence="2 3">
    <name type="scientific">Streptomyces nymphaeiformis</name>
    <dbReference type="NCBI Taxonomy" id="2663842"/>
    <lineage>
        <taxon>Bacteria</taxon>
        <taxon>Bacillati</taxon>
        <taxon>Actinomycetota</taxon>
        <taxon>Actinomycetes</taxon>
        <taxon>Kitasatosporales</taxon>
        <taxon>Streptomycetaceae</taxon>
        <taxon>Streptomyces</taxon>
    </lineage>
</organism>
<evidence type="ECO:0000313" key="3">
    <source>
        <dbReference type="Proteomes" id="UP000582643"/>
    </source>
</evidence>
<gene>
    <name evidence="2" type="ORF">GGE06_002075</name>
</gene>
<dbReference type="RefSeq" id="WP_116156820.1">
    <property type="nucleotide sequence ID" value="NZ_JACHJY010000002.1"/>
</dbReference>
<sequence length="75" mass="7964">MNNSTCGTSRTSPRPLSTWDIGIVIIIVVAAALLAYAGWQIISVIVLSAEVATLSLRVMRRLRGGLRPELGLTGS</sequence>
<name>A0A7W7XAP0_9ACTN</name>
<reference evidence="2 3" key="1">
    <citation type="submission" date="2020-08" db="EMBL/GenBank/DDBJ databases">
        <title>Genomic Encyclopedia of Type Strains, Phase III (KMG-III): the genomes of soil and plant-associated and newly described type strains.</title>
        <authorList>
            <person name="Whitman W."/>
        </authorList>
    </citation>
    <scope>NUCLEOTIDE SEQUENCE [LARGE SCALE GENOMIC DNA]</scope>
    <source>
        <strain evidence="2 3">SFB5A</strain>
    </source>
</reference>
<protein>
    <submittedName>
        <fullName evidence="2">Uncharacterized protein</fullName>
    </submittedName>
</protein>